<dbReference type="PANTHER" id="PTHR10465">
    <property type="entry name" value="TRANSMEMBRANE GTPASE FZO1"/>
    <property type="match status" value="1"/>
</dbReference>
<evidence type="ECO:0000256" key="9">
    <source>
        <dbReference type="ARBA" id="ARBA00023134"/>
    </source>
</evidence>
<accession>Q75D27</accession>
<keyword evidence="5" id="KW-0378">Hydrolase</keyword>
<dbReference type="GO" id="GO:0005741">
    <property type="term" value="C:mitochondrial outer membrane"/>
    <property type="evidence" value="ECO:0000318"/>
    <property type="project" value="GO_Central"/>
</dbReference>
<evidence type="ECO:0000256" key="5">
    <source>
        <dbReference type="ARBA" id="ARBA00022801"/>
    </source>
</evidence>
<evidence type="ECO:0000256" key="6">
    <source>
        <dbReference type="ARBA" id="ARBA00022989"/>
    </source>
</evidence>
<keyword evidence="7" id="KW-0175">Coiled coil</keyword>
<dbReference type="RefSeq" id="NP_983144.2">
    <property type="nucleotide sequence ID" value="NM_208497.2"/>
</dbReference>
<evidence type="ECO:0000256" key="10">
    <source>
        <dbReference type="ARBA" id="ARBA00023136"/>
    </source>
</evidence>
<evidence type="ECO:0000313" key="14">
    <source>
        <dbReference type="EMBL" id="AAS50968.2"/>
    </source>
</evidence>
<sequence length="808" mass="92094">MSEDKRNGKDAPWELSYGRDGAGFNGDDLDKFLEHGSKAARRASNEQLVSSHLSQWNYNQNRGALMQGIEEASELVSDLVRENDERPMHVPDNDLQILQVSLRLDGNWKDDLTLDKEALAQIFKTRATSALEHLAKLLVRVQDTSSKVFITGDLNAGKSTLCNALLRKRLLPEDQLPCTNVFCEILEARENENVEQVHAIPVSIAATVKEAYDAYNILDQTTYQVFPLEKLNSLVHKNTEYSLLKIYIRDDQRPAESSLLRNGTADIALIDSPGLNMDSVQTTEVMSRQEEIDLVIFVVNAENQLTLSGKEFISTASKEKKLMFFVVNKFDHIKDKQRCKKLILDQIKEISPETYKQSTEFVHFISSEGVFIDDSNGNPDGSDPDDNDNDNENRHEPDPDFDGLENSLRNFVLKKRSLSKLLPAKTYLMKLLYDIEKISLWNVHVYKEEENQLTSELEELAPVINGTRTHCSKLTEAVDRKTDELVNDVYDFTKRRILSSLEVTHSDFPRYDGLSNIHDYIFRARQYIIDQIKSSVVSSELYARNSTQQVVNEINELAKNELGNDFMSDRVFQSDLMFSRKKHSLGKKLSVPFNVQDLWAPSWDGFLSYVTCGFQVWNSGVSTEPVKSHELTDRLGLSTYSINKYWTSPSLLLTSRIPALAVYSYGGVKLVTNLLLYGTRFFSWQSLRKISTSLLLVGSALGAAYIISDLPRALPINLSNNYRKKLHDLDYIHANADRISKEVREVLKIPTREVVKSCELVLDKKQEQKRKLEVKMQNNALSVDFFHRLAQRASVHRGMVEEINLEVD</sequence>
<dbReference type="FunFam" id="3.40.50.300:FF:000638">
    <property type="entry name" value="Transmembrane GTPase Fzo1, putative"/>
    <property type="match status" value="1"/>
</dbReference>
<keyword evidence="10" id="KW-0472">Membrane</keyword>
<dbReference type="HOGENOM" id="CLU_011752_0_0_1"/>
<dbReference type="GO" id="GO:0048312">
    <property type="term" value="P:intracellular distribution of mitochondria"/>
    <property type="evidence" value="ECO:0007669"/>
    <property type="project" value="EnsemblFungi"/>
</dbReference>
<dbReference type="EMBL" id="AE016815">
    <property type="protein sequence ID" value="AAS50968.2"/>
    <property type="molecule type" value="Genomic_DNA"/>
</dbReference>
<dbReference type="GeneID" id="4619254"/>
<reference evidence="15" key="2">
    <citation type="journal article" date="2013" name="G3 (Bethesda)">
        <title>Genomes of Ashbya fungi isolated from insects reveal four mating-type loci, numerous translocations, lack of transposons, and distinct gene duplications.</title>
        <authorList>
            <person name="Dietrich F.S."/>
            <person name="Voegeli S."/>
            <person name="Kuo S."/>
            <person name="Philippsen P."/>
        </authorList>
    </citation>
    <scope>GENOME REANNOTATION</scope>
    <source>
        <strain evidence="15">ATCC 10895 / CBS 109.51 / FGSC 9923 / NRRL Y-1056</strain>
    </source>
</reference>
<dbReference type="GO" id="GO:0160190">
    <property type="term" value="F:peroxisome-mitochondrion membrane tether activity"/>
    <property type="evidence" value="ECO:0007669"/>
    <property type="project" value="EnsemblFungi"/>
</dbReference>
<dbReference type="Pfam" id="PF00350">
    <property type="entry name" value="Dynamin_N"/>
    <property type="match status" value="1"/>
</dbReference>
<dbReference type="STRING" id="284811.Q75D27"/>
<dbReference type="Proteomes" id="UP000000591">
    <property type="component" value="Chromosome II"/>
</dbReference>
<dbReference type="GO" id="GO:1990627">
    <property type="term" value="P:mitochondrial inner membrane fusion"/>
    <property type="evidence" value="ECO:0007669"/>
    <property type="project" value="EnsemblFungi"/>
</dbReference>
<name>Q75D27_EREGS</name>
<protein>
    <submittedName>
        <fullName evidence="14">ABR195Cp</fullName>
    </submittedName>
</protein>
<evidence type="ECO:0000256" key="2">
    <source>
        <dbReference type="ARBA" id="ARBA00022692"/>
    </source>
</evidence>
<dbReference type="GO" id="GO:0008053">
    <property type="term" value="P:mitochondrial fusion"/>
    <property type="evidence" value="ECO:0000318"/>
    <property type="project" value="GO_Central"/>
</dbReference>
<comment type="subcellular location">
    <subcellularLocation>
        <location evidence="1">Mitochondrion outer membrane</location>
        <topology evidence="1">Multi-pass membrane protein</topology>
    </subcellularLocation>
</comment>
<dbReference type="InterPro" id="IPR027417">
    <property type="entry name" value="P-loop_NTPase"/>
</dbReference>
<dbReference type="PANTHER" id="PTHR10465:SF0">
    <property type="entry name" value="SARCALUMENIN"/>
    <property type="match status" value="1"/>
</dbReference>
<feature type="domain" description="Dynamin-type G" evidence="13">
    <location>
        <begin position="142"/>
        <end position="423"/>
    </location>
</feature>
<keyword evidence="3" id="KW-0547">Nucleotide-binding</keyword>
<dbReference type="OrthoDB" id="9984778at2759"/>
<keyword evidence="6" id="KW-1133">Transmembrane helix</keyword>
<dbReference type="InterPro" id="IPR027094">
    <property type="entry name" value="Mitofusin_fam"/>
</dbReference>
<dbReference type="InterPro" id="IPR030381">
    <property type="entry name" value="G_DYNAMIN_dom"/>
</dbReference>
<feature type="region of interest" description="Disordered" evidence="12">
    <location>
        <begin position="372"/>
        <end position="403"/>
    </location>
</feature>
<dbReference type="InterPro" id="IPR045063">
    <property type="entry name" value="Dynamin_N"/>
</dbReference>
<proteinExistence type="predicted"/>
<dbReference type="SUPFAM" id="SSF52540">
    <property type="entry name" value="P-loop containing nucleoside triphosphate hydrolases"/>
    <property type="match status" value="1"/>
</dbReference>
<evidence type="ECO:0000256" key="4">
    <source>
        <dbReference type="ARBA" id="ARBA00022787"/>
    </source>
</evidence>
<dbReference type="GO" id="GO:0005777">
    <property type="term" value="C:peroxisome"/>
    <property type="evidence" value="ECO:0007669"/>
    <property type="project" value="EnsemblFungi"/>
</dbReference>
<keyword evidence="8" id="KW-0496">Mitochondrion</keyword>
<evidence type="ECO:0000256" key="7">
    <source>
        <dbReference type="ARBA" id="ARBA00023054"/>
    </source>
</evidence>
<dbReference type="GO" id="GO:0160189">
    <property type="term" value="C:peroxisomal-mitochondrial contact site"/>
    <property type="evidence" value="ECO:0007669"/>
    <property type="project" value="EnsemblFungi"/>
</dbReference>
<dbReference type="FunCoup" id="Q75D27">
    <property type="interactions" value="107"/>
</dbReference>
<evidence type="ECO:0000256" key="3">
    <source>
        <dbReference type="ARBA" id="ARBA00022741"/>
    </source>
</evidence>
<evidence type="ECO:0000256" key="11">
    <source>
        <dbReference type="ARBA" id="ARBA00048548"/>
    </source>
</evidence>
<dbReference type="AlphaFoldDB" id="Q75D27"/>
<dbReference type="GO" id="GO:0051646">
    <property type="term" value="P:mitochondrion localization"/>
    <property type="evidence" value="ECO:0000318"/>
    <property type="project" value="GO_Central"/>
</dbReference>
<dbReference type="InParanoid" id="Q75D27"/>
<dbReference type="OMA" id="RCERMIL"/>
<dbReference type="Gene3D" id="3.40.50.300">
    <property type="entry name" value="P-loop containing nucleotide triphosphate hydrolases"/>
    <property type="match status" value="1"/>
</dbReference>
<evidence type="ECO:0000256" key="8">
    <source>
        <dbReference type="ARBA" id="ARBA00023128"/>
    </source>
</evidence>
<comment type="catalytic activity">
    <reaction evidence="11">
        <text>GTP + H2O = GDP + phosphate + H(+)</text>
        <dbReference type="Rhea" id="RHEA:19669"/>
        <dbReference type="ChEBI" id="CHEBI:15377"/>
        <dbReference type="ChEBI" id="CHEBI:15378"/>
        <dbReference type="ChEBI" id="CHEBI:37565"/>
        <dbReference type="ChEBI" id="CHEBI:43474"/>
        <dbReference type="ChEBI" id="CHEBI:58189"/>
    </reaction>
</comment>
<gene>
    <name evidence="14" type="ORF">AGOS_ABR195C</name>
</gene>
<keyword evidence="4" id="KW-1000">Mitochondrion outer membrane</keyword>
<evidence type="ECO:0000256" key="12">
    <source>
        <dbReference type="SAM" id="MobiDB-lite"/>
    </source>
</evidence>
<dbReference type="eggNOG" id="KOG0448">
    <property type="taxonomic scope" value="Eukaryota"/>
</dbReference>
<evidence type="ECO:0000256" key="1">
    <source>
        <dbReference type="ARBA" id="ARBA00004374"/>
    </source>
</evidence>
<dbReference type="KEGG" id="ago:AGOS_ABR195C"/>
<dbReference type="GO" id="GO:0005525">
    <property type="term" value="F:GTP binding"/>
    <property type="evidence" value="ECO:0007669"/>
    <property type="project" value="UniProtKB-KW"/>
</dbReference>
<dbReference type="PROSITE" id="PS51718">
    <property type="entry name" value="G_DYNAMIN_2"/>
    <property type="match status" value="1"/>
</dbReference>
<keyword evidence="2" id="KW-0812">Transmembrane</keyword>
<dbReference type="GO" id="GO:0003924">
    <property type="term" value="F:GTPase activity"/>
    <property type="evidence" value="ECO:0000318"/>
    <property type="project" value="GO_Central"/>
</dbReference>
<reference evidence="14 15" key="1">
    <citation type="journal article" date="2004" name="Science">
        <title>The Ashbya gossypii genome as a tool for mapping the ancient Saccharomyces cerevisiae genome.</title>
        <authorList>
            <person name="Dietrich F.S."/>
            <person name="Voegeli S."/>
            <person name="Brachat S."/>
            <person name="Lerch A."/>
            <person name="Gates K."/>
            <person name="Steiner S."/>
            <person name="Mohr C."/>
            <person name="Pohlmann R."/>
            <person name="Luedi P."/>
            <person name="Choi S."/>
            <person name="Wing R.A."/>
            <person name="Flavier A."/>
            <person name="Gaffney T.D."/>
            <person name="Philippsen P."/>
        </authorList>
    </citation>
    <scope>NUCLEOTIDE SEQUENCE [LARGE SCALE GENOMIC DNA]</scope>
    <source>
        <strain evidence="15">ATCC 10895 / CBS 109.51 / FGSC 9923 / NRRL Y-1056</strain>
    </source>
</reference>
<evidence type="ECO:0000259" key="13">
    <source>
        <dbReference type="PROSITE" id="PS51718"/>
    </source>
</evidence>
<organism evidence="14 15">
    <name type="scientific">Eremothecium gossypii (strain ATCC 10895 / CBS 109.51 / FGSC 9923 / NRRL Y-1056)</name>
    <name type="common">Yeast</name>
    <name type="synonym">Ashbya gossypii</name>
    <dbReference type="NCBI Taxonomy" id="284811"/>
    <lineage>
        <taxon>Eukaryota</taxon>
        <taxon>Fungi</taxon>
        <taxon>Dikarya</taxon>
        <taxon>Ascomycota</taxon>
        <taxon>Saccharomycotina</taxon>
        <taxon>Saccharomycetes</taxon>
        <taxon>Saccharomycetales</taxon>
        <taxon>Saccharomycetaceae</taxon>
        <taxon>Eremothecium</taxon>
    </lineage>
</organism>
<keyword evidence="15" id="KW-1185">Reference proteome</keyword>
<keyword evidence="9" id="KW-0342">GTP-binding</keyword>
<evidence type="ECO:0000313" key="15">
    <source>
        <dbReference type="Proteomes" id="UP000000591"/>
    </source>
</evidence>
<dbReference type="GO" id="GO:1990626">
    <property type="term" value="P:mitochondrial outer membrane fusion"/>
    <property type="evidence" value="ECO:0007669"/>
    <property type="project" value="EnsemblFungi"/>
</dbReference>